<dbReference type="AlphaFoldDB" id="A0A834Z042"/>
<evidence type="ECO:0000256" key="3">
    <source>
        <dbReference type="ARBA" id="ARBA00023242"/>
    </source>
</evidence>
<proteinExistence type="inferred from homology"/>
<evidence type="ECO:0000256" key="5">
    <source>
        <dbReference type="ARBA" id="ARBA00093465"/>
    </source>
</evidence>
<evidence type="ECO:0000256" key="6">
    <source>
        <dbReference type="SAM" id="MobiDB-lite"/>
    </source>
</evidence>
<sequence length="203" mass="22494">MEVEKRSLKKRKPLSDCTNIIASSVSATSSSLIKPKISSLTAKKPDETSFKYDTSIGSNVAENPRTRSQPSTPAPQKFSANSDTLECEKSELVTVYSRRQTAEKRKIKGKAIAMAIPSSCPPAGRVRHIGRDKLSEEHGDVGLSKSDKVPHPKYKKKRHHSLSKLDVDTPGLPQDFINQQRAYFAEIDAFELPEEVVSESELE</sequence>
<dbReference type="PANTHER" id="PTHR35740">
    <property type="entry name" value="OS12G0111700 PROTEIN"/>
    <property type="match status" value="1"/>
</dbReference>
<evidence type="ECO:0000256" key="1">
    <source>
        <dbReference type="ARBA" id="ARBA00022618"/>
    </source>
</evidence>
<keyword evidence="9" id="KW-1185">Reference proteome</keyword>
<dbReference type="EMBL" id="JABCRI010000011">
    <property type="protein sequence ID" value="KAF8397150.1"/>
    <property type="molecule type" value="Genomic_DNA"/>
</dbReference>
<keyword evidence="1" id="KW-0132">Cell division</keyword>
<dbReference type="GO" id="GO:0051301">
    <property type="term" value="P:cell division"/>
    <property type="evidence" value="ECO:0007669"/>
    <property type="project" value="UniProtKB-KW"/>
</dbReference>
<name>A0A834Z042_TETSI</name>
<feature type="compositionally biased region" description="Basic and acidic residues" evidence="6">
    <location>
        <begin position="134"/>
        <end position="150"/>
    </location>
</feature>
<dbReference type="Pfam" id="PF25220">
    <property type="entry name" value="Sororin_C"/>
    <property type="match status" value="1"/>
</dbReference>
<evidence type="ECO:0000256" key="2">
    <source>
        <dbReference type="ARBA" id="ARBA00022776"/>
    </source>
</evidence>
<evidence type="ECO:0000256" key="4">
    <source>
        <dbReference type="ARBA" id="ARBA00023306"/>
    </source>
</evidence>
<evidence type="ECO:0000259" key="7">
    <source>
        <dbReference type="Pfam" id="PF25220"/>
    </source>
</evidence>
<organism evidence="8 9">
    <name type="scientific">Tetracentron sinense</name>
    <name type="common">Spur-leaf</name>
    <dbReference type="NCBI Taxonomy" id="13715"/>
    <lineage>
        <taxon>Eukaryota</taxon>
        <taxon>Viridiplantae</taxon>
        <taxon>Streptophyta</taxon>
        <taxon>Embryophyta</taxon>
        <taxon>Tracheophyta</taxon>
        <taxon>Spermatophyta</taxon>
        <taxon>Magnoliopsida</taxon>
        <taxon>Trochodendrales</taxon>
        <taxon>Trochodendraceae</taxon>
        <taxon>Tetracentron</taxon>
    </lineage>
</organism>
<feature type="domain" description="Sororin C-terminal region" evidence="7">
    <location>
        <begin position="172"/>
        <end position="195"/>
    </location>
</feature>
<dbReference type="Proteomes" id="UP000655225">
    <property type="component" value="Unassembled WGS sequence"/>
</dbReference>
<keyword evidence="4" id="KW-0131">Cell cycle</keyword>
<dbReference type="PANTHER" id="PTHR35740:SF1">
    <property type="entry name" value="OS12G0111700 PROTEIN"/>
    <property type="match status" value="1"/>
</dbReference>
<dbReference type="OrthoDB" id="1903589at2759"/>
<gene>
    <name evidence="8" type="ORF">HHK36_016057</name>
</gene>
<reference evidence="8 9" key="1">
    <citation type="submission" date="2020-04" db="EMBL/GenBank/DDBJ databases">
        <title>Plant Genome Project.</title>
        <authorList>
            <person name="Zhang R.-G."/>
        </authorList>
    </citation>
    <scope>NUCLEOTIDE SEQUENCE [LARGE SCALE GENOMIC DNA]</scope>
    <source>
        <strain evidence="8">YNK0</strain>
        <tissue evidence="8">Leaf</tissue>
    </source>
</reference>
<comment type="caution">
    <text evidence="8">The sequence shown here is derived from an EMBL/GenBank/DDBJ whole genome shotgun (WGS) entry which is preliminary data.</text>
</comment>
<feature type="region of interest" description="Disordered" evidence="6">
    <location>
        <begin position="43"/>
        <end position="83"/>
    </location>
</feature>
<dbReference type="GO" id="GO:0005634">
    <property type="term" value="C:nucleus"/>
    <property type="evidence" value="ECO:0007669"/>
    <property type="project" value="UniProtKB-SubCell"/>
</dbReference>
<keyword evidence="2" id="KW-0498">Mitosis</keyword>
<dbReference type="InterPro" id="IPR057337">
    <property type="entry name" value="Sororin_C"/>
</dbReference>
<feature type="compositionally biased region" description="Polar residues" evidence="6">
    <location>
        <begin position="51"/>
        <end position="71"/>
    </location>
</feature>
<accession>A0A834Z042</accession>
<dbReference type="OMA" id="CSVYTRR"/>
<evidence type="ECO:0000313" key="9">
    <source>
        <dbReference type="Proteomes" id="UP000655225"/>
    </source>
</evidence>
<protein>
    <recommendedName>
        <fullName evidence="7">Sororin C-terminal region domain-containing protein</fullName>
    </recommendedName>
</protein>
<evidence type="ECO:0000313" key="8">
    <source>
        <dbReference type="EMBL" id="KAF8397150.1"/>
    </source>
</evidence>
<keyword evidence="3" id="KW-0539">Nucleus</keyword>
<feature type="compositionally biased region" description="Basic residues" evidence="6">
    <location>
        <begin position="151"/>
        <end position="162"/>
    </location>
</feature>
<comment type="similarity">
    <text evidence="5">Belongs to the sororin family.</text>
</comment>
<feature type="region of interest" description="Disordered" evidence="6">
    <location>
        <begin position="134"/>
        <end position="171"/>
    </location>
</feature>